<dbReference type="SUPFAM" id="SSF74788">
    <property type="entry name" value="Cullin repeat-like"/>
    <property type="match status" value="1"/>
</dbReference>
<comment type="catalytic activity">
    <reaction evidence="1">
        <text>S-ubiquitinyl-[E2 ubiquitin-conjugating enzyme]-L-cysteine + [acceptor protein]-L-lysine = [E2 ubiquitin-conjugating enzyme]-L-cysteine + N(6)-ubiquitinyl-[acceptor protein]-L-lysine.</text>
        <dbReference type="EC" id="2.3.2.27"/>
    </reaction>
</comment>
<comment type="pathway">
    <text evidence="2">Protein modification; protein ubiquitination.</text>
</comment>
<dbReference type="GO" id="GO:0061630">
    <property type="term" value="F:ubiquitin protein ligase activity"/>
    <property type="evidence" value="ECO:0007669"/>
    <property type="project" value="UniProtKB-EC"/>
</dbReference>
<dbReference type="PANTHER" id="PTHR45647">
    <property type="entry name" value="OS02G0152300 PROTEIN"/>
    <property type="match status" value="1"/>
</dbReference>
<dbReference type="InterPro" id="IPR016159">
    <property type="entry name" value="Cullin_repeat-like_dom_sf"/>
</dbReference>
<evidence type="ECO:0000256" key="8">
    <source>
        <dbReference type="ARBA" id="ARBA00023054"/>
    </source>
</evidence>
<evidence type="ECO:0000256" key="3">
    <source>
        <dbReference type="ARBA" id="ARBA00012483"/>
    </source>
</evidence>
<feature type="compositionally biased region" description="Polar residues" evidence="10">
    <location>
        <begin position="1"/>
        <end position="16"/>
    </location>
</feature>
<dbReference type="InterPro" id="IPR011009">
    <property type="entry name" value="Kinase-like_dom_sf"/>
</dbReference>
<feature type="compositionally biased region" description="Basic and acidic residues" evidence="10">
    <location>
        <begin position="210"/>
        <end position="229"/>
    </location>
</feature>
<dbReference type="PROSITE" id="PS50011">
    <property type="entry name" value="PROTEIN_KINASE_DOM"/>
    <property type="match status" value="1"/>
</dbReference>
<accession>A0AAW2E3R3</accession>
<dbReference type="SMART" id="SM00220">
    <property type="entry name" value="S_TKc"/>
    <property type="match status" value="1"/>
</dbReference>
<protein>
    <recommendedName>
        <fullName evidence="3">RING-type E3 ubiquitin transferase</fullName>
        <ecNumber evidence="3">2.3.2.27</ecNumber>
    </recommendedName>
</protein>
<feature type="coiled-coil region" evidence="9">
    <location>
        <begin position="289"/>
        <end position="316"/>
    </location>
</feature>
<dbReference type="CDD" id="cd01989">
    <property type="entry name" value="USP_STK_Ubox_N"/>
    <property type="match status" value="1"/>
</dbReference>
<dbReference type="InterPro" id="IPR007255">
    <property type="entry name" value="COG8"/>
</dbReference>
<dbReference type="Gene3D" id="3.30.200.20">
    <property type="entry name" value="Phosphorylase Kinase, domain 1"/>
    <property type="match status" value="1"/>
</dbReference>
<evidence type="ECO:0000313" key="13">
    <source>
        <dbReference type="Proteomes" id="UP001459277"/>
    </source>
</evidence>
<dbReference type="Gene3D" id="3.40.50.620">
    <property type="entry name" value="HUPs"/>
    <property type="match status" value="1"/>
</dbReference>
<dbReference type="InterPro" id="IPR008271">
    <property type="entry name" value="Ser/Thr_kinase_AS"/>
</dbReference>
<dbReference type="GO" id="GO:0005524">
    <property type="term" value="F:ATP binding"/>
    <property type="evidence" value="ECO:0007669"/>
    <property type="project" value="UniProtKB-KW"/>
</dbReference>
<dbReference type="PROSITE" id="PS00108">
    <property type="entry name" value="PROTEIN_KINASE_ST"/>
    <property type="match status" value="1"/>
</dbReference>
<sequence>MVPNYSANDSHSTPPIKSTAVAIDKDKNSPYAVRWAIDHLMVISNPFITLIHVRPKTNHLNQGANDANHSAESENNSLFIPYRGYCARKGVQLKEVVLEEYDVPKAILDYIHKNFINSIVVGASTRSALARKFKGYDVPGSLMKSAPNFCSVYVISKGKILSARTALRPMANTATPPKQPSSGGLPPTPEQNGEETRSVRGWRSAGPGYERFHLEKSSDAMRTSRERNRNSPKNLSLENIEISNRGARSSFGHDSVRDESDLPGVLMFGSVDISGQNLDFSIAASSPKEQSTKHSARDLEAEMKKLKLELKQTMDMYSSACREAISAKKKAKELHQWKVEEARKFEEAKNAEEAALAVAEMEKAKCKAAIEAAEAAQRLAEKESQRRKLAELKARREAEEKKRALSALAQNDIRYRKYTIDEIEAATDKFSESMKIGEGGYGPVYKGKLDHTPVAIKVLRPDAAQGRKQFQQEVEVLSCIRHPNMVLLLGACPEYGCLIYEYMNNGSLEDRLFRRGHTTPISWRRRFKIAAEIATALLFLHQAKPEPLVHRDLKPANILLDRNFVSKISDVGLARLVPPSVANSVTQYHMTSAAGTFCYIDPEYQQTGMLTTKSDIYSFGIMLLQIITAKPPMGLAHHVQKAIERGTFKELLDPTVTDWPVDDALEFAKLALKCAELRKKDRPDLAAVILPELNRLRDLGRNCEIYSSNSSQNHSHLPRHPTTSSHSRTTANQTSDGALNIDFKQKKMAAGEIEDHRIQRTTSHKAACIGRNKWFVYVKGLILDKIWIMGLVMFANVTSEDQIGAPSSGSLCISDCATCPVICSPPPPLLESFPPPSPPVHHSPPKYYYSTPPPPSLPSSPPASPPKSSSYPSWGTPPPPFKYYNNMPPSARSQVVLWENLADKFEGAICLANVVVDHTCCEAQLIAFASALDRDVGVGPTPNRRSSLGLGLALTPHWIQIQIRFSELIDRSISSLEMDSENAAEETTPSSLSSLISLAFASASSSSSAQQPYFSELLSFNLDRLQKEPELLRVDAERIRRQMQEVAVGSYRAFIAASGALSTIGEQVSAIDNYLESLINETPNLTSGGTEFLEAAEEILEKRKMNQTLLANHSTVLDLLEIPQLMDTCVRNGNYDEALDLEAFVCKLSTMHPKLPVIQALAAEVRQTTQSLLYQLLQKLRSNIQLPECLRIIGYLRRIGVFSEYEMRLQFLRCREAWLTGLLEDLDQRNPYEYLKGMINCHRMHLFDVVNQYRAIFADDTSGSEENYDGGLIFSWAMHQITSHLKTLKVMLPKITEGGSLSNILDQCMYCAMGLGWVGLDFRGLLPSLFEEAVLNLFSKNMSTAVENFQVVLDSHRWVPLPAVGFSANSVGGDTQEDVTPPSYLMEHPPLAVFINGVSAAMNELRPCAPISLKHLLAQELIKGLRTVSDSLLRYNTTRMLRESESGLFLALCRAFIEVAYPHCATCFGRCYPGGAALIMDAKNLYDGIGRLLTVSPSRDLIKPANTAEAKSISENGDLPVVENGLMPGVEQTEGTDADEKEKSPTLQTDERHSDV</sequence>
<feature type="region of interest" description="Disordered" evidence="10">
    <location>
        <begin position="709"/>
        <end position="738"/>
    </location>
</feature>
<organism evidence="12 13">
    <name type="scientific">Lithocarpus litseifolius</name>
    <dbReference type="NCBI Taxonomy" id="425828"/>
    <lineage>
        <taxon>Eukaryota</taxon>
        <taxon>Viridiplantae</taxon>
        <taxon>Streptophyta</taxon>
        <taxon>Embryophyta</taxon>
        <taxon>Tracheophyta</taxon>
        <taxon>Spermatophyta</taxon>
        <taxon>Magnoliopsida</taxon>
        <taxon>eudicotyledons</taxon>
        <taxon>Gunneridae</taxon>
        <taxon>Pentapetalae</taxon>
        <taxon>rosids</taxon>
        <taxon>fabids</taxon>
        <taxon>Fagales</taxon>
        <taxon>Fagaceae</taxon>
        <taxon>Lithocarpus</taxon>
    </lineage>
</organism>
<feature type="region of interest" description="Disordered" evidence="10">
    <location>
        <begin position="1"/>
        <end position="21"/>
    </location>
</feature>
<keyword evidence="5" id="KW-0547">Nucleotide-binding</keyword>
<dbReference type="CDD" id="cd14066">
    <property type="entry name" value="STKc_IRAK"/>
    <property type="match status" value="1"/>
</dbReference>
<comment type="caution">
    <text evidence="12">The sequence shown here is derived from an EMBL/GenBank/DDBJ whole genome shotgun (WGS) entry which is preliminary data.</text>
</comment>
<dbReference type="FunFam" id="1.10.510.10:FF:000498">
    <property type="entry name" value="U-box domain-containing protein 51"/>
    <property type="match status" value="1"/>
</dbReference>
<keyword evidence="4" id="KW-0808">Transferase</keyword>
<evidence type="ECO:0000313" key="12">
    <source>
        <dbReference type="EMBL" id="KAL0017647.1"/>
    </source>
</evidence>
<evidence type="ECO:0000256" key="4">
    <source>
        <dbReference type="ARBA" id="ARBA00022679"/>
    </source>
</evidence>
<dbReference type="InterPro" id="IPR006016">
    <property type="entry name" value="UspA"/>
</dbReference>
<reference evidence="12 13" key="1">
    <citation type="submission" date="2024-01" db="EMBL/GenBank/DDBJ databases">
        <title>A telomere-to-telomere, gap-free genome of sweet tea (Lithocarpus litseifolius).</title>
        <authorList>
            <person name="Zhou J."/>
        </authorList>
    </citation>
    <scope>NUCLEOTIDE SEQUENCE [LARGE SCALE GENOMIC DNA]</scope>
    <source>
        <strain evidence="12">Zhou-2022a</strain>
        <tissue evidence="12">Leaf</tissue>
    </source>
</reference>
<dbReference type="Pfam" id="PF04124">
    <property type="entry name" value="Dor1"/>
    <property type="match status" value="1"/>
</dbReference>
<evidence type="ECO:0000256" key="10">
    <source>
        <dbReference type="SAM" id="MobiDB-lite"/>
    </source>
</evidence>
<evidence type="ECO:0000256" key="9">
    <source>
        <dbReference type="SAM" id="Coils"/>
    </source>
</evidence>
<dbReference type="InterPro" id="IPR000719">
    <property type="entry name" value="Prot_kinase_dom"/>
</dbReference>
<feature type="region of interest" description="Disordered" evidence="10">
    <location>
        <begin position="1506"/>
        <end position="1556"/>
    </location>
</feature>
<feature type="domain" description="Protein kinase" evidence="11">
    <location>
        <begin position="430"/>
        <end position="693"/>
    </location>
</feature>
<dbReference type="InterPro" id="IPR051348">
    <property type="entry name" value="U-box_ubiquitin_ligases"/>
</dbReference>
<dbReference type="PANTHER" id="PTHR45647:SF93">
    <property type="entry name" value="KINASE WITH ADENINE NUCLEOTIDE ALPHA HYDROLASES-LIKE DOMAIN-CONTAINING PROTEIN"/>
    <property type="match status" value="1"/>
</dbReference>
<feature type="compositionally biased region" description="Polar residues" evidence="10">
    <location>
        <begin position="172"/>
        <end position="182"/>
    </location>
</feature>
<evidence type="ECO:0000256" key="6">
    <source>
        <dbReference type="ARBA" id="ARBA00022786"/>
    </source>
</evidence>
<feature type="region of interest" description="Disordered" evidence="10">
    <location>
        <begin position="851"/>
        <end position="873"/>
    </location>
</feature>
<dbReference type="InterPro" id="IPR014729">
    <property type="entry name" value="Rossmann-like_a/b/a_fold"/>
</dbReference>
<evidence type="ECO:0000256" key="7">
    <source>
        <dbReference type="ARBA" id="ARBA00022840"/>
    </source>
</evidence>
<evidence type="ECO:0000256" key="5">
    <source>
        <dbReference type="ARBA" id="ARBA00022741"/>
    </source>
</evidence>
<dbReference type="EMBL" id="JAZDWU010000001">
    <property type="protein sequence ID" value="KAL0017647.1"/>
    <property type="molecule type" value="Genomic_DNA"/>
</dbReference>
<keyword evidence="6" id="KW-0833">Ubl conjugation pathway</keyword>
<feature type="region of interest" description="Disordered" evidence="10">
    <location>
        <begin position="171"/>
        <end position="241"/>
    </location>
</feature>
<dbReference type="Proteomes" id="UP001459277">
    <property type="component" value="Unassembled WGS sequence"/>
</dbReference>
<keyword evidence="13" id="KW-1185">Reference proteome</keyword>
<feature type="compositionally biased region" description="Pro residues" evidence="10">
    <location>
        <begin position="851"/>
        <end position="865"/>
    </location>
</feature>
<dbReference type="Pfam" id="PF00582">
    <property type="entry name" value="Usp"/>
    <property type="match status" value="1"/>
</dbReference>
<keyword evidence="7" id="KW-0067">ATP-binding</keyword>
<feature type="coiled-coil region" evidence="9">
    <location>
        <begin position="342"/>
        <end position="402"/>
    </location>
</feature>
<feature type="compositionally biased region" description="Low complexity" evidence="10">
    <location>
        <begin position="720"/>
        <end position="730"/>
    </location>
</feature>
<evidence type="ECO:0000256" key="2">
    <source>
        <dbReference type="ARBA" id="ARBA00004906"/>
    </source>
</evidence>
<dbReference type="EC" id="2.3.2.27" evidence="3"/>
<dbReference type="FunFam" id="3.30.200.20:FF:000162">
    <property type="entry name" value="Adenine nucleotide alpha hydrolase-like domain kinase"/>
    <property type="match status" value="1"/>
</dbReference>
<evidence type="ECO:0000256" key="1">
    <source>
        <dbReference type="ARBA" id="ARBA00000900"/>
    </source>
</evidence>
<dbReference type="Pfam" id="PF07714">
    <property type="entry name" value="PK_Tyr_Ser-Thr"/>
    <property type="match status" value="1"/>
</dbReference>
<dbReference type="GO" id="GO:0004672">
    <property type="term" value="F:protein kinase activity"/>
    <property type="evidence" value="ECO:0007669"/>
    <property type="project" value="InterPro"/>
</dbReference>
<feature type="compositionally biased region" description="Basic and acidic residues" evidence="10">
    <location>
        <begin position="1538"/>
        <end position="1556"/>
    </location>
</feature>
<gene>
    <name evidence="12" type="ORF">SO802_004716</name>
</gene>
<dbReference type="Gene3D" id="1.10.510.10">
    <property type="entry name" value="Transferase(Phosphotransferase) domain 1"/>
    <property type="match status" value="1"/>
</dbReference>
<dbReference type="GO" id="GO:0017119">
    <property type="term" value="C:Golgi transport complex"/>
    <property type="evidence" value="ECO:0007669"/>
    <property type="project" value="InterPro"/>
</dbReference>
<evidence type="ECO:0000259" key="11">
    <source>
        <dbReference type="PROSITE" id="PS50011"/>
    </source>
</evidence>
<keyword evidence="8 9" id="KW-0175">Coiled coil</keyword>
<name>A0AAW2E3R3_9ROSI</name>
<dbReference type="SUPFAM" id="SSF56112">
    <property type="entry name" value="Protein kinase-like (PK-like)"/>
    <property type="match status" value="1"/>
</dbReference>
<dbReference type="InterPro" id="IPR001245">
    <property type="entry name" value="Ser-Thr/Tyr_kinase_cat_dom"/>
</dbReference>
<proteinExistence type="predicted"/>
<dbReference type="SUPFAM" id="SSF52402">
    <property type="entry name" value="Adenine nucleotide alpha hydrolases-like"/>
    <property type="match status" value="1"/>
</dbReference>